<gene>
    <name evidence="1" type="ORF">M9Y10_037617</name>
</gene>
<dbReference type="Proteomes" id="UP001470230">
    <property type="component" value="Unassembled WGS sequence"/>
</dbReference>
<dbReference type="EMBL" id="JAPFFF010000064">
    <property type="protein sequence ID" value="KAK8836680.1"/>
    <property type="molecule type" value="Genomic_DNA"/>
</dbReference>
<evidence type="ECO:0000313" key="1">
    <source>
        <dbReference type="EMBL" id="KAK8836680.1"/>
    </source>
</evidence>
<dbReference type="PANTHER" id="PTHR24159">
    <property type="match status" value="1"/>
</dbReference>
<accession>A0ABR2GRY9</accession>
<dbReference type="PANTHER" id="PTHR24159:SF5">
    <property type="entry name" value="ANK_REP_REGION DOMAIN-CONTAINING PROTEIN"/>
    <property type="match status" value="1"/>
</dbReference>
<comment type="caution">
    <text evidence="1">The sequence shown here is derived from an EMBL/GenBank/DDBJ whole genome shotgun (WGS) entry which is preliminary data.</text>
</comment>
<dbReference type="SUPFAM" id="SSF48403">
    <property type="entry name" value="Ankyrin repeat"/>
    <property type="match status" value="1"/>
</dbReference>
<evidence type="ECO:0008006" key="3">
    <source>
        <dbReference type="Google" id="ProtNLM"/>
    </source>
</evidence>
<organism evidence="1 2">
    <name type="scientific">Tritrichomonas musculus</name>
    <dbReference type="NCBI Taxonomy" id="1915356"/>
    <lineage>
        <taxon>Eukaryota</taxon>
        <taxon>Metamonada</taxon>
        <taxon>Parabasalia</taxon>
        <taxon>Tritrichomonadida</taxon>
        <taxon>Tritrichomonadidae</taxon>
        <taxon>Tritrichomonas</taxon>
    </lineage>
</organism>
<sequence>MEDTFSSSQKYLDIMKDAEDKILEFLEEETDFEGKFIILENNLNDTKIRSDPYELLSLLHLVLKIGNNHFRTTNFFDKIERILQYFKEDIKKYYPNSELFNIFKSNKRILLFLIEQKILIFNDYIVKKITMTEKYINSSYPQYFQPEIQPFIDEDWFQNNNCKLPYKKWIKEIKRDLPENFYEKRKKGENDSTICEFIQNDMIKEFVIYINKCNISPDTFIQPSIYETNSFLIKKQIKTSDDQFFFKKDRVSLIEYAAFFGSIQIFKYLRINCAKLTPSLWYFGIHGKNGEILHILEEDHIEIDDLSYKQLFYESIKCHHYEFADYFMNNFIQNKEESSEVLFNRCLKYYNFAFLKNELIGESSFCSLCKYDYCTLVDYLLKSKGIDIDKKDIFLFNC</sequence>
<evidence type="ECO:0000313" key="2">
    <source>
        <dbReference type="Proteomes" id="UP001470230"/>
    </source>
</evidence>
<dbReference type="InterPro" id="IPR036770">
    <property type="entry name" value="Ankyrin_rpt-contain_sf"/>
</dbReference>
<keyword evidence="2" id="KW-1185">Reference proteome</keyword>
<name>A0ABR2GRY9_9EUKA</name>
<proteinExistence type="predicted"/>
<reference evidence="1 2" key="1">
    <citation type="submission" date="2024-04" db="EMBL/GenBank/DDBJ databases">
        <title>Tritrichomonas musculus Genome.</title>
        <authorList>
            <person name="Alves-Ferreira E."/>
            <person name="Grigg M."/>
            <person name="Lorenzi H."/>
            <person name="Galac M."/>
        </authorList>
    </citation>
    <scope>NUCLEOTIDE SEQUENCE [LARGE SCALE GENOMIC DNA]</scope>
    <source>
        <strain evidence="1 2">EAF2021</strain>
    </source>
</reference>
<protein>
    <recommendedName>
        <fullName evidence="3">DUF3447 domain-containing protein</fullName>
    </recommendedName>
</protein>